<dbReference type="Gene3D" id="1.10.510.10">
    <property type="entry name" value="Transferase(Phosphotransferase) domain 1"/>
    <property type="match status" value="1"/>
</dbReference>
<comment type="caution">
    <text evidence="2">The sequence shown here is derived from an EMBL/GenBank/DDBJ whole genome shotgun (WGS) entry which is preliminary data.</text>
</comment>
<dbReference type="PANTHER" id="PTHR44167">
    <property type="entry name" value="OVARIAN-SPECIFIC SERINE/THREONINE-PROTEIN KINASE LOK-RELATED"/>
    <property type="match status" value="1"/>
</dbReference>
<name>A0AAD1XK82_EUPCR</name>
<dbReference type="PANTHER" id="PTHR44167:SF30">
    <property type="entry name" value="PHOSPHORYLASE KINASE"/>
    <property type="match status" value="1"/>
</dbReference>
<accession>A0AAD1XK82</accession>
<dbReference type="SMART" id="SM00220">
    <property type="entry name" value="S_TKc"/>
    <property type="match status" value="1"/>
</dbReference>
<dbReference type="GO" id="GO:0044773">
    <property type="term" value="P:mitotic DNA damage checkpoint signaling"/>
    <property type="evidence" value="ECO:0007669"/>
    <property type="project" value="TreeGrafter"/>
</dbReference>
<sequence length="336" mass="38782">MGAAICNCNKTSDQITFSSRRPGNTNHGAKRLLPGGETPIWREKNIYYKKESLSTSSFSDDTDLSNFAERFNIRRDPINKSYKLGKIIGLSFSTIIREGFDLSNTDRKVFIRSLEWESINSETEDYMDVLRRQQKIDHPNICGVEEYFRDEDYLYIVTEFSEGIYLKDLIFENKCSDECATMIIHQLLDCVKYLNSLGFYKNNISVNNIKIDPDSLEIKLENFDLPYQFKGLKSKFIDYSSNSRVTRQSIKDDLHSIGVVTSKICSQKDEITLDFINKCCGDSKGHRLSVEKAFDHGFFYFRSYQKSIYDDSTKVICSLSSVHDSDCSFESSIYPF</sequence>
<dbReference type="GO" id="GO:0005524">
    <property type="term" value="F:ATP binding"/>
    <property type="evidence" value="ECO:0007669"/>
    <property type="project" value="InterPro"/>
</dbReference>
<dbReference type="InterPro" id="IPR011009">
    <property type="entry name" value="Kinase-like_dom_sf"/>
</dbReference>
<dbReference type="PROSITE" id="PS50011">
    <property type="entry name" value="PROTEIN_KINASE_DOM"/>
    <property type="match status" value="1"/>
</dbReference>
<proteinExistence type="predicted"/>
<dbReference type="Proteomes" id="UP001295684">
    <property type="component" value="Unassembled WGS sequence"/>
</dbReference>
<evidence type="ECO:0000259" key="1">
    <source>
        <dbReference type="PROSITE" id="PS50011"/>
    </source>
</evidence>
<dbReference type="Pfam" id="PF00069">
    <property type="entry name" value="Pkinase"/>
    <property type="match status" value="1"/>
</dbReference>
<evidence type="ECO:0000313" key="3">
    <source>
        <dbReference type="Proteomes" id="UP001295684"/>
    </source>
</evidence>
<keyword evidence="3" id="KW-1185">Reference proteome</keyword>
<organism evidence="2 3">
    <name type="scientific">Euplotes crassus</name>
    <dbReference type="NCBI Taxonomy" id="5936"/>
    <lineage>
        <taxon>Eukaryota</taxon>
        <taxon>Sar</taxon>
        <taxon>Alveolata</taxon>
        <taxon>Ciliophora</taxon>
        <taxon>Intramacronucleata</taxon>
        <taxon>Spirotrichea</taxon>
        <taxon>Hypotrichia</taxon>
        <taxon>Euplotida</taxon>
        <taxon>Euplotidae</taxon>
        <taxon>Moneuplotes</taxon>
    </lineage>
</organism>
<dbReference type="GO" id="GO:0004674">
    <property type="term" value="F:protein serine/threonine kinase activity"/>
    <property type="evidence" value="ECO:0007669"/>
    <property type="project" value="TreeGrafter"/>
</dbReference>
<reference evidence="2" key="1">
    <citation type="submission" date="2023-07" db="EMBL/GenBank/DDBJ databases">
        <authorList>
            <consortium name="AG Swart"/>
            <person name="Singh M."/>
            <person name="Singh A."/>
            <person name="Seah K."/>
            <person name="Emmerich C."/>
        </authorList>
    </citation>
    <scope>NUCLEOTIDE SEQUENCE</scope>
    <source>
        <strain evidence="2">DP1</strain>
    </source>
</reference>
<evidence type="ECO:0000313" key="2">
    <source>
        <dbReference type="EMBL" id="CAI2374253.1"/>
    </source>
</evidence>
<dbReference type="AlphaFoldDB" id="A0AAD1XK82"/>
<dbReference type="GO" id="GO:0005634">
    <property type="term" value="C:nucleus"/>
    <property type="evidence" value="ECO:0007669"/>
    <property type="project" value="TreeGrafter"/>
</dbReference>
<protein>
    <recommendedName>
        <fullName evidence="1">Protein kinase domain-containing protein</fullName>
    </recommendedName>
</protein>
<gene>
    <name evidence="2" type="ORF">ECRASSUSDP1_LOCUS15605</name>
</gene>
<feature type="domain" description="Protein kinase" evidence="1">
    <location>
        <begin position="82"/>
        <end position="336"/>
    </location>
</feature>
<dbReference type="SUPFAM" id="SSF56112">
    <property type="entry name" value="Protein kinase-like (PK-like)"/>
    <property type="match status" value="1"/>
</dbReference>
<dbReference type="InterPro" id="IPR000719">
    <property type="entry name" value="Prot_kinase_dom"/>
</dbReference>
<dbReference type="EMBL" id="CAMPGE010015641">
    <property type="protein sequence ID" value="CAI2374253.1"/>
    <property type="molecule type" value="Genomic_DNA"/>
</dbReference>